<name>A0AAV9J725_9PEZI</name>
<proteinExistence type="predicted"/>
<evidence type="ECO:0000313" key="3">
    <source>
        <dbReference type="Proteomes" id="UP001324427"/>
    </source>
</evidence>
<dbReference type="EMBL" id="JAVFHQ010000061">
    <property type="protein sequence ID" value="KAK4540823.1"/>
    <property type="molecule type" value="Genomic_DNA"/>
</dbReference>
<dbReference type="AlphaFoldDB" id="A0AAV9J725"/>
<feature type="compositionally biased region" description="Acidic residues" evidence="1">
    <location>
        <begin position="125"/>
        <end position="134"/>
    </location>
</feature>
<reference evidence="2 3" key="1">
    <citation type="submission" date="2021-11" db="EMBL/GenBank/DDBJ databases">
        <title>Black yeast isolated from Biological Soil Crust.</title>
        <authorList>
            <person name="Kurbessoian T."/>
        </authorList>
    </citation>
    <scope>NUCLEOTIDE SEQUENCE [LARGE SCALE GENOMIC DNA]</scope>
    <source>
        <strain evidence="2 3">CCFEE 5522</strain>
    </source>
</reference>
<accession>A0AAV9J725</accession>
<organism evidence="2 3">
    <name type="scientific">Oleoguttula mirabilis</name>
    <dbReference type="NCBI Taxonomy" id="1507867"/>
    <lineage>
        <taxon>Eukaryota</taxon>
        <taxon>Fungi</taxon>
        <taxon>Dikarya</taxon>
        <taxon>Ascomycota</taxon>
        <taxon>Pezizomycotina</taxon>
        <taxon>Dothideomycetes</taxon>
        <taxon>Dothideomycetidae</taxon>
        <taxon>Mycosphaerellales</taxon>
        <taxon>Teratosphaeriaceae</taxon>
        <taxon>Oleoguttula</taxon>
    </lineage>
</organism>
<dbReference type="Proteomes" id="UP001324427">
    <property type="component" value="Unassembled WGS sequence"/>
</dbReference>
<sequence>MADKTGSQTFDFETVAVVLYAMLESGVTLGSKHYQMMSAVDGNRGPDSFNHQFRKAKARAKELQEQANKGGVGEPVKKTKGGSKGATPATGEKKGAKRGKKNKKSDEEEGDDEDESPSKKVKAEAEEDSDGILS</sequence>
<keyword evidence="3" id="KW-1185">Reference proteome</keyword>
<evidence type="ECO:0000313" key="2">
    <source>
        <dbReference type="EMBL" id="KAK4540823.1"/>
    </source>
</evidence>
<gene>
    <name evidence="2" type="ORF">LTR36_008900</name>
</gene>
<evidence type="ECO:0000256" key="1">
    <source>
        <dbReference type="SAM" id="MobiDB-lite"/>
    </source>
</evidence>
<comment type="caution">
    <text evidence="2">The sequence shown here is derived from an EMBL/GenBank/DDBJ whole genome shotgun (WGS) entry which is preliminary data.</text>
</comment>
<protein>
    <submittedName>
        <fullName evidence="2">Uncharacterized protein</fullName>
    </submittedName>
</protein>
<feature type="region of interest" description="Disordered" evidence="1">
    <location>
        <begin position="39"/>
        <end position="134"/>
    </location>
</feature>